<evidence type="ECO:0000313" key="2">
    <source>
        <dbReference type="EMBL" id="MDN4164086.1"/>
    </source>
</evidence>
<protein>
    <submittedName>
        <fullName evidence="2">Uncharacterized protein</fullName>
    </submittedName>
</protein>
<dbReference type="RefSeq" id="WP_320002612.1">
    <property type="nucleotide sequence ID" value="NZ_JAUHJS010000001.1"/>
</dbReference>
<gene>
    <name evidence="2" type="ORF">QWY31_01170</name>
</gene>
<feature type="transmembrane region" description="Helical" evidence="1">
    <location>
        <begin position="134"/>
        <end position="155"/>
    </location>
</feature>
<dbReference type="EMBL" id="JAUHJS010000001">
    <property type="protein sequence ID" value="MDN4164086.1"/>
    <property type="molecule type" value="Genomic_DNA"/>
</dbReference>
<feature type="transmembrane region" description="Helical" evidence="1">
    <location>
        <begin position="99"/>
        <end position="122"/>
    </location>
</feature>
<feature type="transmembrane region" description="Helical" evidence="1">
    <location>
        <begin position="50"/>
        <end position="69"/>
    </location>
</feature>
<comment type="caution">
    <text evidence="2">The sequence shown here is derived from an EMBL/GenBank/DDBJ whole genome shotgun (WGS) entry which is preliminary data.</text>
</comment>
<evidence type="ECO:0000313" key="3">
    <source>
        <dbReference type="Proteomes" id="UP001168552"/>
    </source>
</evidence>
<dbReference type="Proteomes" id="UP001168552">
    <property type="component" value="Unassembled WGS sequence"/>
</dbReference>
<keyword evidence="1" id="KW-0812">Transmembrane</keyword>
<keyword evidence="1" id="KW-0472">Membrane</keyword>
<reference evidence="2" key="1">
    <citation type="submission" date="2023-06" db="EMBL/GenBank/DDBJ databases">
        <title>Cytophagales bacterium Strain LB-30, isolated from soil.</title>
        <authorList>
            <person name="Liu B."/>
        </authorList>
    </citation>
    <scope>NUCLEOTIDE SEQUENCE</scope>
    <source>
        <strain evidence="2">LB-30</strain>
    </source>
</reference>
<keyword evidence="1" id="KW-1133">Transmembrane helix</keyword>
<organism evidence="2 3">
    <name type="scientific">Shiella aurantiaca</name>
    <dbReference type="NCBI Taxonomy" id="3058365"/>
    <lineage>
        <taxon>Bacteria</taxon>
        <taxon>Pseudomonadati</taxon>
        <taxon>Bacteroidota</taxon>
        <taxon>Cytophagia</taxon>
        <taxon>Cytophagales</taxon>
        <taxon>Shiellaceae</taxon>
        <taxon>Shiella</taxon>
    </lineage>
</organism>
<evidence type="ECO:0000256" key="1">
    <source>
        <dbReference type="SAM" id="Phobius"/>
    </source>
</evidence>
<keyword evidence="3" id="KW-1185">Reference proteome</keyword>
<sequence>MKKLVRALWLLSLPVFLLVFLVTYSWLPEVVSVGFKASGLAFVRMARDHYYYLSIAILLVTNIICFALVKLFEMMPVNTEGAFSFFYQKELFKERLLSWMYSLMLIINMFFITAVCFIGIFNSSDSTSLFKLGVLLYVWPVMMLVWLGLLVGMLVSKK</sequence>
<feature type="transmembrane region" description="Helical" evidence="1">
    <location>
        <begin position="7"/>
        <end position="27"/>
    </location>
</feature>
<proteinExistence type="predicted"/>
<name>A0ABT8F0V8_9BACT</name>
<accession>A0ABT8F0V8</accession>